<protein>
    <recommendedName>
        <fullName evidence="8">Probable membrane transporter protein</fullName>
    </recommendedName>
</protein>
<organism evidence="9 10">
    <name type="scientific">Histidinibacterium lentulum</name>
    <dbReference type="NCBI Taxonomy" id="2480588"/>
    <lineage>
        <taxon>Bacteria</taxon>
        <taxon>Pseudomonadati</taxon>
        <taxon>Pseudomonadota</taxon>
        <taxon>Alphaproteobacteria</taxon>
        <taxon>Rhodobacterales</taxon>
        <taxon>Paracoccaceae</taxon>
        <taxon>Histidinibacterium</taxon>
    </lineage>
</organism>
<dbReference type="AlphaFoldDB" id="A0A3N2QZ08"/>
<accession>A0A3N2QZ08</accession>
<keyword evidence="4 8" id="KW-1003">Cell membrane</keyword>
<feature type="transmembrane region" description="Helical" evidence="8">
    <location>
        <begin position="75"/>
        <end position="95"/>
    </location>
</feature>
<comment type="subcellular location">
    <subcellularLocation>
        <location evidence="1 8">Cell membrane</location>
        <topology evidence="1 8">Multi-pass membrane protein</topology>
    </subcellularLocation>
</comment>
<dbReference type="Pfam" id="PF01925">
    <property type="entry name" value="TauE"/>
    <property type="match status" value="1"/>
</dbReference>
<evidence type="ECO:0000256" key="2">
    <source>
        <dbReference type="ARBA" id="ARBA00009142"/>
    </source>
</evidence>
<keyword evidence="6 8" id="KW-1133">Transmembrane helix</keyword>
<feature type="transmembrane region" description="Helical" evidence="8">
    <location>
        <begin position="7"/>
        <end position="27"/>
    </location>
</feature>
<dbReference type="InterPro" id="IPR002781">
    <property type="entry name" value="TM_pro_TauE-like"/>
</dbReference>
<name>A0A3N2QZ08_9RHOB</name>
<evidence type="ECO:0000256" key="7">
    <source>
        <dbReference type="ARBA" id="ARBA00023136"/>
    </source>
</evidence>
<evidence type="ECO:0000256" key="1">
    <source>
        <dbReference type="ARBA" id="ARBA00004651"/>
    </source>
</evidence>
<comment type="similarity">
    <text evidence="2 8">Belongs to the 4-toluene sulfonate uptake permease (TSUP) (TC 2.A.102) family.</text>
</comment>
<reference evidence="9 10" key="1">
    <citation type="submission" date="2018-10" db="EMBL/GenBank/DDBJ databases">
        <title>Histidinibacterium lentulum gen. nov., sp. nov., a marine bacterium from the culture broth of Picochlorum sp. 122.</title>
        <authorList>
            <person name="Wang G."/>
        </authorList>
    </citation>
    <scope>NUCLEOTIDE SEQUENCE [LARGE SCALE GENOMIC DNA]</scope>
    <source>
        <strain evidence="9 10">B17</strain>
    </source>
</reference>
<feature type="transmembrane region" description="Helical" evidence="8">
    <location>
        <begin position="203"/>
        <end position="221"/>
    </location>
</feature>
<dbReference type="EMBL" id="RDRB01000006">
    <property type="protein sequence ID" value="ROU00353.1"/>
    <property type="molecule type" value="Genomic_DNA"/>
</dbReference>
<feature type="transmembrane region" description="Helical" evidence="8">
    <location>
        <begin position="47"/>
        <end position="66"/>
    </location>
</feature>
<dbReference type="InterPro" id="IPR052017">
    <property type="entry name" value="TSUP"/>
</dbReference>
<evidence type="ECO:0000256" key="3">
    <source>
        <dbReference type="ARBA" id="ARBA00022448"/>
    </source>
</evidence>
<comment type="caution">
    <text evidence="9">The sequence shown here is derived from an EMBL/GenBank/DDBJ whole genome shotgun (WGS) entry which is preliminary data.</text>
</comment>
<proteinExistence type="inferred from homology"/>
<keyword evidence="3" id="KW-0813">Transport</keyword>
<feature type="transmembrane region" description="Helical" evidence="8">
    <location>
        <begin position="168"/>
        <end position="191"/>
    </location>
</feature>
<evidence type="ECO:0000256" key="4">
    <source>
        <dbReference type="ARBA" id="ARBA00022475"/>
    </source>
</evidence>
<dbReference type="Proteomes" id="UP000268016">
    <property type="component" value="Unassembled WGS sequence"/>
</dbReference>
<keyword evidence="10" id="KW-1185">Reference proteome</keyword>
<feature type="transmembrane region" description="Helical" evidence="8">
    <location>
        <begin position="228"/>
        <end position="249"/>
    </location>
</feature>
<evidence type="ECO:0000256" key="6">
    <source>
        <dbReference type="ARBA" id="ARBA00022989"/>
    </source>
</evidence>
<keyword evidence="5 8" id="KW-0812">Transmembrane</keyword>
<dbReference type="OrthoDB" id="7028171at2"/>
<keyword evidence="7 8" id="KW-0472">Membrane</keyword>
<dbReference type="GO" id="GO:0005886">
    <property type="term" value="C:plasma membrane"/>
    <property type="evidence" value="ECO:0007669"/>
    <property type="project" value="UniProtKB-SubCell"/>
</dbReference>
<sequence>MTMPETLLFWITATVAAFFVGATKGGLPAVAMLSVPLLSLVMSPLEGAALLLPVYIVSDIYGLWIYRRSFSRRNLYILFPAGLIGIVAAWLLAGWTDDDAVRLAVGIVGLGFVAMRMWTRIRGASEPHPARVPQGLFWGAISGFTSFVAHAGGPAFQIYVIPQQLPKMVFAGTSTILFALLNLAKVPPYIALDLFDVHQLRQAAILTPIAVFGAWIGYRITQILPERLFFFAVEAALLVLSLLLIRAGWPMG</sequence>
<evidence type="ECO:0000256" key="5">
    <source>
        <dbReference type="ARBA" id="ARBA00022692"/>
    </source>
</evidence>
<evidence type="ECO:0000313" key="10">
    <source>
        <dbReference type="Proteomes" id="UP000268016"/>
    </source>
</evidence>
<gene>
    <name evidence="9" type="ORF">EAT49_12500</name>
</gene>
<evidence type="ECO:0000256" key="8">
    <source>
        <dbReference type="RuleBase" id="RU363041"/>
    </source>
</evidence>
<dbReference type="PANTHER" id="PTHR30269">
    <property type="entry name" value="TRANSMEMBRANE PROTEIN YFCA"/>
    <property type="match status" value="1"/>
</dbReference>
<dbReference type="PANTHER" id="PTHR30269:SF37">
    <property type="entry name" value="MEMBRANE TRANSPORTER PROTEIN"/>
    <property type="match status" value="1"/>
</dbReference>
<evidence type="ECO:0000313" key="9">
    <source>
        <dbReference type="EMBL" id="ROU00353.1"/>
    </source>
</evidence>